<evidence type="ECO:0000256" key="2">
    <source>
        <dbReference type="SAM" id="MobiDB-lite"/>
    </source>
</evidence>
<feature type="compositionally biased region" description="Polar residues" evidence="2">
    <location>
        <begin position="126"/>
        <end position="137"/>
    </location>
</feature>
<keyword evidence="4" id="KW-1185">Reference proteome</keyword>
<proteinExistence type="predicted"/>
<protein>
    <submittedName>
        <fullName evidence="3">Uncharacterized protein</fullName>
    </submittedName>
</protein>
<evidence type="ECO:0000256" key="1">
    <source>
        <dbReference type="SAM" id="Coils"/>
    </source>
</evidence>
<feature type="coiled-coil region" evidence="1">
    <location>
        <begin position="274"/>
        <end position="305"/>
    </location>
</feature>
<feature type="compositionally biased region" description="Basic and acidic residues" evidence="2">
    <location>
        <begin position="198"/>
        <end position="220"/>
    </location>
</feature>
<sequence length="343" mass="39913">MPAILSTFSSQAAKAKLEPRTAASLKKRFGVLLRKYLNPSSGPSDCVITNEMKRFMDQVMEDRRKAWNLPPLRRILSLPSEESENIVPQEQNLLHRTSTCADETQGNLRAQGKKATPSGLRPCESGTLNVNANSQGFSGWGEPERTEDRAVPYKKRAFENRYMAESEVCNPYNNQPVERQQWDSRNVRVLKGRARGPPSEKDESAAPARSKNDGSMRPRTENFVETFRISEEASLKNWSAVQNMGHPLQRIAMEREDELVKMYNQVEELIFQLNADHQLKMLEMKQNYEREEHELDQELEALQRKLRIRQFKNMLEIRRRKQMYEIEELEYYKELGRMGTSRE</sequence>
<gene>
    <name evidence="3" type="ORF">BWQ96_06686</name>
</gene>
<name>A0A2V3INB8_9FLOR</name>
<accession>A0A2V3INB8</accession>
<comment type="caution">
    <text evidence="3">The sequence shown here is derived from an EMBL/GenBank/DDBJ whole genome shotgun (WGS) entry which is preliminary data.</text>
</comment>
<dbReference type="AlphaFoldDB" id="A0A2V3INB8"/>
<dbReference type="EMBL" id="NBIV01000119">
    <property type="protein sequence ID" value="PXF43574.1"/>
    <property type="molecule type" value="Genomic_DNA"/>
</dbReference>
<organism evidence="3 4">
    <name type="scientific">Gracilariopsis chorda</name>
    <dbReference type="NCBI Taxonomy" id="448386"/>
    <lineage>
        <taxon>Eukaryota</taxon>
        <taxon>Rhodophyta</taxon>
        <taxon>Florideophyceae</taxon>
        <taxon>Rhodymeniophycidae</taxon>
        <taxon>Gracilariales</taxon>
        <taxon>Gracilariaceae</taxon>
        <taxon>Gracilariopsis</taxon>
    </lineage>
</organism>
<evidence type="ECO:0000313" key="3">
    <source>
        <dbReference type="EMBL" id="PXF43574.1"/>
    </source>
</evidence>
<feature type="region of interest" description="Disordered" evidence="2">
    <location>
        <begin position="107"/>
        <end position="148"/>
    </location>
</feature>
<reference evidence="3 4" key="1">
    <citation type="journal article" date="2018" name="Mol. Biol. Evol.">
        <title>Analysis of the draft genome of the red seaweed Gracilariopsis chorda provides insights into genome size evolution in Rhodophyta.</title>
        <authorList>
            <person name="Lee J."/>
            <person name="Yang E.C."/>
            <person name="Graf L."/>
            <person name="Yang J.H."/>
            <person name="Qiu H."/>
            <person name="Zel Zion U."/>
            <person name="Chan C.X."/>
            <person name="Stephens T.G."/>
            <person name="Weber A.P.M."/>
            <person name="Boo G.H."/>
            <person name="Boo S.M."/>
            <person name="Kim K.M."/>
            <person name="Shin Y."/>
            <person name="Jung M."/>
            <person name="Lee S.J."/>
            <person name="Yim H.S."/>
            <person name="Lee J.H."/>
            <person name="Bhattacharya D."/>
            <person name="Yoon H.S."/>
        </authorList>
    </citation>
    <scope>NUCLEOTIDE SEQUENCE [LARGE SCALE GENOMIC DNA]</scope>
    <source>
        <strain evidence="3 4">SKKU-2015</strain>
        <tissue evidence="3">Whole body</tissue>
    </source>
</reference>
<dbReference type="Proteomes" id="UP000247409">
    <property type="component" value="Unassembled WGS sequence"/>
</dbReference>
<feature type="region of interest" description="Disordered" evidence="2">
    <location>
        <begin position="192"/>
        <end position="220"/>
    </location>
</feature>
<evidence type="ECO:0000313" key="4">
    <source>
        <dbReference type="Proteomes" id="UP000247409"/>
    </source>
</evidence>
<keyword evidence="1" id="KW-0175">Coiled coil</keyword>